<evidence type="ECO:0000256" key="3">
    <source>
        <dbReference type="ARBA" id="ARBA00022801"/>
    </source>
</evidence>
<comment type="caution">
    <text evidence="6">The sequence shown here is derived from an EMBL/GenBank/DDBJ whole genome shotgun (WGS) entry which is preliminary data.</text>
</comment>
<dbReference type="InterPro" id="IPR038765">
    <property type="entry name" value="Papain-like_cys_pep_sf"/>
</dbReference>
<reference evidence="6 7" key="1">
    <citation type="submission" date="2015-11" db="EMBL/GenBank/DDBJ databases">
        <title>Genomes and virulence difference between two physiological races of Phytophthora nicotianae.</title>
        <authorList>
            <person name="Liu H."/>
            <person name="Ma X."/>
            <person name="Yu H."/>
            <person name="Fang D."/>
            <person name="Li Y."/>
            <person name="Wang X."/>
            <person name="Wang W."/>
            <person name="Dong Y."/>
            <person name="Xiao B."/>
        </authorList>
    </citation>
    <scope>NUCLEOTIDE SEQUENCE [LARGE SCALE GENOMIC DNA]</scope>
    <source>
        <strain evidence="7">race 0</strain>
    </source>
</reference>
<feature type="compositionally biased region" description="Basic and acidic residues" evidence="4">
    <location>
        <begin position="132"/>
        <end position="144"/>
    </location>
</feature>
<dbReference type="InterPro" id="IPR003653">
    <property type="entry name" value="Peptidase_C48_C"/>
</dbReference>
<comment type="similarity">
    <text evidence="1">Belongs to the peptidase C48 family.</text>
</comment>
<dbReference type="STRING" id="4790.A0A0W8CSI4"/>
<feature type="region of interest" description="Disordered" evidence="4">
    <location>
        <begin position="1"/>
        <end position="51"/>
    </location>
</feature>
<organism evidence="6 7">
    <name type="scientific">Phytophthora nicotianae</name>
    <name type="common">Potato buckeye rot agent</name>
    <name type="synonym">Phytophthora parasitica</name>
    <dbReference type="NCBI Taxonomy" id="4792"/>
    <lineage>
        <taxon>Eukaryota</taxon>
        <taxon>Sar</taxon>
        <taxon>Stramenopiles</taxon>
        <taxon>Oomycota</taxon>
        <taxon>Peronosporomycetes</taxon>
        <taxon>Peronosporales</taxon>
        <taxon>Peronosporaceae</taxon>
        <taxon>Phytophthora</taxon>
    </lineage>
</organism>
<evidence type="ECO:0000256" key="1">
    <source>
        <dbReference type="ARBA" id="ARBA00005234"/>
    </source>
</evidence>
<feature type="compositionally biased region" description="Low complexity" evidence="4">
    <location>
        <begin position="172"/>
        <end position="193"/>
    </location>
</feature>
<dbReference type="GO" id="GO:0006508">
    <property type="term" value="P:proteolysis"/>
    <property type="evidence" value="ECO:0007669"/>
    <property type="project" value="UniProtKB-KW"/>
</dbReference>
<proteinExistence type="inferred from homology"/>
<dbReference type="OrthoDB" id="123750at2759"/>
<evidence type="ECO:0000313" key="6">
    <source>
        <dbReference type="EMBL" id="KUF87232.1"/>
    </source>
</evidence>
<sequence length="448" mass="50467">MFLTLPNLQPPDSSPTFPAGPWSRVRRADTDPEISDNQACQKKRKYPENTAPLRSVNGQVVLAAHRLEKVGRAKIDLHETQLAVDGRQRMIRHAAARLRSGDVAREATGSTTTDRWEKDALKEMFGIDTDSSDNREDSDFEDKAPIPSEEGSEGLSKEDESGSDSEPVVEDGGSSQESGSSAESSISEVASSSKELPNLHRISRHSERKGYVETLNLSVSRVPGEVLDGHQLLDFRGNLWLHTTSILISMMVLRSQHQGVGIINPSNQEFTLPDQRRRIAGGYGAANQTNDRVTGIFHIQNHWVAYLVNRRINSTTNKATCFMFDPMQSEWNYAIIEKRVRGVIEELLELMDAVVYSKVKWCRQQDGSSCGVWCIAVLEMMLNNAPWYDCIYRLQPYLRMRFYHKAIAFVVMKPYHAVASFQCRLTSTSIHLSFIPNKSYLSTDLKQN</sequence>
<feature type="domain" description="Ubiquitin-like protease family profile" evidence="5">
    <location>
        <begin position="291"/>
        <end position="386"/>
    </location>
</feature>
<dbReference type="AlphaFoldDB" id="A0A0W8CSI4"/>
<feature type="region of interest" description="Disordered" evidence="4">
    <location>
        <begin position="125"/>
        <end position="202"/>
    </location>
</feature>
<evidence type="ECO:0000313" key="7">
    <source>
        <dbReference type="Proteomes" id="UP000052943"/>
    </source>
</evidence>
<gene>
    <name evidence="6" type="ORF">AM587_10015269</name>
</gene>
<dbReference type="Proteomes" id="UP000052943">
    <property type="component" value="Unassembled WGS sequence"/>
</dbReference>
<dbReference type="Gene3D" id="3.40.395.10">
    <property type="entry name" value="Adenoviral Proteinase, Chain A"/>
    <property type="match status" value="1"/>
</dbReference>
<dbReference type="EMBL" id="LNFO01002075">
    <property type="protein sequence ID" value="KUF87232.1"/>
    <property type="molecule type" value="Genomic_DNA"/>
</dbReference>
<keyword evidence="3" id="KW-0378">Hydrolase</keyword>
<dbReference type="SUPFAM" id="SSF54001">
    <property type="entry name" value="Cysteine proteinases"/>
    <property type="match status" value="1"/>
</dbReference>
<name>A0A0W8CSI4_PHYNI</name>
<evidence type="ECO:0000256" key="4">
    <source>
        <dbReference type="SAM" id="MobiDB-lite"/>
    </source>
</evidence>
<evidence type="ECO:0000256" key="2">
    <source>
        <dbReference type="ARBA" id="ARBA00022670"/>
    </source>
</evidence>
<dbReference type="Pfam" id="PF02902">
    <property type="entry name" value="Peptidase_C48"/>
    <property type="match status" value="1"/>
</dbReference>
<protein>
    <recommendedName>
        <fullName evidence="5">Ubiquitin-like protease family profile domain-containing protein</fullName>
    </recommendedName>
</protein>
<accession>A0A0W8CSI4</accession>
<keyword evidence="2" id="KW-0645">Protease</keyword>
<dbReference type="GO" id="GO:0008234">
    <property type="term" value="F:cysteine-type peptidase activity"/>
    <property type="evidence" value="ECO:0007669"/>
    <property type="project" value="InterPro"/>
</dbReference>
<evidence type="ECO:0000259" key="5">
    <source>
        <dbReference type="Pfam" id="PF02902"/>
    </source>
</evidence>